<evidence type="ECO:0000313" key="1">
    <source>
        <dbReference type="EMBL" id="KHN41294.1"/>
    </source>
</evidence>
<protein>
    <submittedName>
        <fullName evidence="1">Uncharacterized protein</fullName>
    </submittedName>
</protein>
<dbReference type="AlphaFoldDB" id="A0A0B2SAI5"/>
<proteinExistence type="predicted"/>
<dbReference type="Proteomes" id="UP000053555">
    <property type="component" value="Unassembled WGS sequence"/>
</dbReference>
<sequence>VSFTTTWISFKILSHKSNVMWIQTRESIKKFHVVSSRDGMLFKSFSNIIAHCV</sequence>
<organism evidence="1">
    <name type="scientific">Glycine soja</name>
    <name type="common">Wild soybean</name>
    <dbReference type="NCBI Taxonomy" id="3848"/>
    <lineage>
        <taxon>Eukaryota</taxon>
        <taxon>Viridiplantae</taxon>
        <taxon>Streptophyta</taxon>
        <taxon>Embryophyta</taxon>
        <taxon>Tracheophyta</taxon>
        <taxon>Spermatophyta</taxon>
        <taxon>Magnoliopsida</taxon>
        <taxon>eudicotyledons</taxon>
        <taxon>Gunneridae</taxon>
        <taxon>Pentapetalae</taxon>
        <taxon>rosids</taxon>
        <taxon>fabids</taxon>
        <taxon>Fabales</taxon>
        <taxon>Fabaceae</taxon>
        <taxon>Papilionoideae</taxon>
        <taxon>50 kb inversion clade</taxon>
        <taxon>NPAAA clade</taxon>
        <taxon>indigoferoid/millettioid clade</taxon>
        <taxon>Phaseoleae</taxon>
        <taxon>Glycine</taxon>
        <taxon>Glycine subgen. Soja</taxon>
    </lineage>
</organism>
<accession>A0A0B2SAI5</accession>
<gene>
    <name evidence="1" type="ORF">glysoja_030132</name>
</gene>
<name>A0A0B2SAI5_GLYSO</name>
<reference evidence="1" key="1">
    <citation type="submission" date="2014-07" db="EMBL/GenBank/DDBJ databases">
        <title>Identification of a novel salt tolerance gene in wild soybean by whole-genome sequencing.</title>
        <authorList>
            <person name="Lam H.-M."/>
            <person name="Qi X."/>
            <person name="Li M.-W."/>
            <person name="Liu X."/>
            <person name="Xie M."/>
            <person name="Ni M."/>
            <person name="Xu X."/>
        </authorList>
    </citation>
    <scope>NUCLEOTIDE SEQUENCE [LARGE SCALE GENOMIC DNA]</scope>
    <source>
        <tissue evidence="1">Root</tissue>
    </source>
</reference>
<feature type="non-terminal residue" evidence="1">
    <location>
        <position position="1"/>
    </location>
</feature>
<dbReference type="EMBL" id="KN645575">
    <property type="protein sequence ID" value="KHN41294.1"/>
    <property type="molecule type" value="Genomic_DNA"/>
</dbReference>